<dbReference type="PIRSF" id="PIRSF006392">
    <property type="entry name" value="IPGAM_arch"/>
    <property type="match status" value="1"/>
</dbReference>
<evidence type="ECO:0000313" key="7">
    <source>
        <dbReference type="EMBL" id="RZN56519.1"/>
    </source>
</evidence>
<reference evidence="7 9" key="2">
    <citation type="journal article" date="2019" name="Nat. Microbiol.">
        <title>Wide diversity of methane and short-chain alkane metabolisms in uncultured archaea.</title>
        <authorList>
            <person name="Borrel G."/>
            <person name="Adam P.S."/>
            <person name="McKay L.J."/>
            <person name="Chen L.X."/>
            <person name="Sierra-Garcia I.N."/>
            <person name="Sieber C.M."/>
            <person name="Letourneur Q."/>
            <person name="Ghozlane A."/>
            <person name="Andersen G.L."/>
            <person name="Li W.J."/>
            <person name="Hallam S.J."/>
            <person name="Muyzer G."/>
            <person name="de Oliveira V.M."/>
            <person name="Inskeep W.P."/>
            <person name="Banfield J.F."/>
            <person name="Gribaldo S."/>
        </authorList>
    </citation>
    <scope>NUCLEOTIDE SEQUENCE [LARGE SCALE GENOMIC DNA]</scope>
    <source>
        <strain evidence="7">Verst-YHS</strain>
    </source>
</reference>
<dbReference type="Gene3D" id="3.40.720.10">
    <property type="entry name" value="Alkaline Phosphatase, subunit A"/>
    <property type="match status" value="1"/>
</dbReference>
<dbReference type="GO" id="GO:0046872">
    <property type="term" value="F:metal ion binding"/>
    <property type="evidence" value="ECO:0007669"/>
    <property type="project" value="InterPro"/>
</dbReference>
<dbReference type="Pfam" id="PF10143">
    <property type="entry name" value="PhosphMutase"/>
    <property type="match status" value="1"/>
</dbReference>
<dbReference type="AlphaFoldDB" id="A0A520KH48"/>
<keyword evidence="5" id="KW-0324">Glycolysis</keyword>
<dbReference type="InterPro" id="IPR042253">
    <property type="entry name" value="Pglycerate_mutase_ApgM_sf"/>
</dbReference>
<dbReference type="CDD" id="cd16011">
    <property type="entry name" value="iPGM_like"/>
    <property type="match status" value="1"/>
</dbReference>
<dbReference type="EMBL" id="QNVI01000044">
    <property type="protein sequence ID" value="TDA38693.1"/>
    <property type="molecule type" value="Genomic_DNA"/>
</dbReference>
<proteinExistence type="inferred from homology"/>
<dbReference type="NCBIfam" id="TIGR00306">
    <property type="entry name" value="apgM"/>
    <property type="match status" value="1"/>
</dbReference>
<evidence type="ECO:0000313" key="8">
    <source>
        <dbReference type="EMBL" id="TDA38693.1"/>
    </source>
</evidence>
<evidence type="ECO:0000313" key="10">
    <source>
        <dbReference type="Proteomes" id="UP000317265"/>
    </source>
</evidence>
<dbReference type="EC" id="5.4.2.12" evidence="7"/>
<sequence>MRHLFYILLDGVGDRPIKELGNKTPLEYAYHPNMDYLAKNGVSGMVYTVGKGIAPESDIAVISMLGYDPFKLYTGRGPLEAFGSGMKMNDGDLALRCNFATVDENMRIIDRRCGRSLTNEEAKILEEAINKNIILESHKAEFEFKSTIGHRGVLLIRSKEGPLSDNITNTDPAYKKVHGLGIAVLKPENKIALCEPLDNSEEAKRSADLINEFTIKTYKLLKDHPLNIKRKNEGKPMANAILLRDAGSKIPRFQNINEKYGKNFASIVEMPVEKGIALLCGMRIFEFKDQFNYKKLAEISNEIIEKYDVLYVHIKGPDEPSHDGDCEKKIKIIEKIDEDFFGNLNIDNNIIVITADHATPCSLKAHSDDPVPIIISGNGKDGTEAFGESYCHKGSLGILNGQDVLKIAIKFL</sequence>
<dbReference type="InterPro" id="IPR006124">
    <property type="entry name" value="Metalloenzyme"/>
</dbReference>
<evidence type="ECO:0000256" key="5">
    <source>
        <dbReference type="ARBA" id="ARBA00023152"/>
    </source>
</evidence>
<accession>A0A520KH48</accession>
<comment type="pathway">
    <text evidence="3">Carbohydrate degradation.</text>
</comment>
<evidence type="ECO:0000256" key="2">
    <source>
        <dbReference type="ARBA" id="ARBA00002315"/>
    </source>
</evidence>
<organism evidence="7 9">
    <name type="scientific">Thermoproteota archaeon</name>
    <dbReference type="NCBI Taxonomy" id="2056631"/>
    <lineage>
        <taxon>Archaea</taxon>
        <taxon>Thermoproteota</taxon>
    </lineage>
</organism>
<evidence type="ECO:0000256" key="4">
    <source>
        <dbReference type="ARBA" id="ARBA00005524"/>
    </source>
</evidence>
<protein>
    <submittedName>
        <fullName evidence="7 8">Phosphoglycerate mutase</fullName>
        <ecNumber evidence="7">5.4.2.12</ecNumber>
    </submittedName>
</protein>
<dbReference type="Proteomes" id="UP000317265">
    <property type="component" value="Unassembled WGS sequence"/>
</dbReference>
<dbReference type="GO" id="GO:0004619">
    <property type="term" value="F:phosphoglycerate mutase activity"/>
    <property type="evidence" value="ECO:0007669"/>
    <property type="project" value="UniProtKB-EC"/>
</dbReference>
<evidence type="ECO:0000256" key="1">
    <source>
        <dbReference type="ARBA" id="ARBA00000370"/>
    </source>
</evidence>
<comment type="similarity">
    <text evidence="4">Belongs to the BPG-independent phosphoglycerate mutase family. A-PGAM subfamily.</text>
</comment>
<dbReference type="InterPro" id="IPR004456">
    <property type="entry name" value="Pglycerate_mutase_ApgM"/>
</dbReference>
<dbReference type="Proteomes" id="UP000316080">
    <property type="component" value="Unassembled WGS sequence"/>
</dbReference>
<gene>
    <name evidence="7" type="primary">apgM</name>
    <name evidence="8" type="ORF">DSO09_03780</name>
    <name evidence="7" type="ORF">EF809_02550</name>
</gene>
<dbReference type="InterPro" id="IPR017850">
    <property type="entry name" value="Alkaline_phosphatase_core_sf"/>
</dbReference>
<comment type="function">
    <text evidence="2">Catalyzes the interconversion of 2-phosphoglycerate and 3-phosphoglycerate.</text>
</comment>
<dbReference type="PANTHER" id="PTHR31209:SF0">
    <property type="entry name" value="METALLOENZYME DOMAIN-CONTAINING PROTEIN"/>
    <property type="match status" value="1"/>
</dbReference>
<comment type="catalytic activity">
    <reaction evidence="1">
        <text>(2R)-2-phosphoglycerate = (2R)-3-phosphoglycerate</text>
        <dbReference type="Rhea" id="RHEA:15901"/>
        <dbReference type="ChEBI" id="CHEBI:58272"/>
        <dbReference type="ChEBI" id="CHEBI:58289"/>
        <dbReference type="EC" id="5.4.2.12"/>
    </reaction>
</comment>
<comment type="caution">
    <text evidence="7">The sequence shown here is derived from an EMBL/GenBank/DDBJ whole genome shotgun (WGS) entry which is preliminary data.</text>
</comment>
<keyword evidence="7" id="KW-0413">Isomerase</keyword>
<dbReference type="GO" id="GO:0006096">
    <property type="term" value="P:glycolytic process"/>
    <property type="evidence" value="ECO:0007669"/>
    <property type="project" value="UniProtKB-KW"/>
</dbReference>
<dbReference type="SUPFAM" id="SSF53649">
    <property type="entry name" value="Alkaline phosphatase-like"/>
    <property type="match status" value="1"/>
</dbReference>
<dbReference type="Pfam" id="PF01676">
    <property type="entry name" value="Metalloenzyme"/>
    <property type="match status" value="1"/>
</dbReference>
<reference evidence="8 10" key="1">
    <citation type="journal article" date="2019" name="Nat. Microbiol.">
        <title>Expanding anaerobic alkane metabolism in the domain of Archaea.</title>
        <authorList>
            <person name="Wang Y."/>
            <person name="Wegener G."/>
            <person name="Hou J."/>
            <person name="Wang F."/>
            <person name="Xiao X."/>
        </authorList>
    </citation>
    <scope>NUCLEOTIDE SEQUENCE [LARGE SCALE GENOMIC DNA]</scope>
    <source>
        <strain evidence="8">WYZ-LMO11</strain>
    </source>
</reference>
<feature type="domain" description="Metalloenzyme" evidence="6">
    <location>
        <begin position="5"/>
        <end position="409"/>
    </location>
</feature>
<name>A0A520KH48_9CREN</name>
<evidence type="ECO:0000256" key="3">
    <source>
        <dbReference type="ARBA" id="ARBA00004921"/>
    </source>
</evidence>
<dbReference type="EMBL" id="RXIH01000022">
    <property type="protein sequence ID" value="RZN56519.1"/>
    <property type="molecule type" value="Genomic_DNA"/>
</dbReference>
<evidence type="ECO:0000313" key="9">
    <source>
        <dbReference type="Proteomes" id="UP000316080"/>
    </source>
</evidence>
<dbReference type="PANTHER" id="PTHR31209">
    <property type="entry name" value="COFACTOR-INDEPENDENT PHOSPHOGLYCERATE MUTASE"/>
    <property type="match status" value="1"/>
</dbReference>
<dbReference type="Gene3D" id="3.30.70.2130">
    <property type="entry name" value="Metalloenzyme domain"/>
    <property type="match status" value="1"/>
</dbReference>
<evidence type="ECO:0000259" key="6">
    <source>
        <dbReference type="Pfam" id="PF01676"/>
    </source>
</evidence>